<reference evidence="2 3" key="1">
    <citation type="submission" date="2019-12" db="EMBL/GenBank/DDBJ databases">
        <title>Whole genome sequencing of endophytic Actinobacterium Micromonospora sp. MPMI6T.</title>
        <authorList>
            <person name="Evv R."/>
            <person name="Podile A.R."/>
        </authorList>
    </citation>
    <scope>NUCLEOTIDE SEQUENCE [LARGE SCALE GENOMIC DNA]</scope>
    <source>
        <strain evidence="2 3">MPMI6</strain>
    </source>
</reference>
<keyword evidence="1" id="KW-0812">Transmembrane</keyword>
<keyword evidence="1" id="KW-0472">Membrane</keyword>
<evidence type="ECO:0008006" key="4">
    <source>
        <dbReference type="Google" id="ProtNLM"/>
    </source>
</evidence>
<accession>A0ABS3W2D4</accession>
<feature type="transmembrane region" description="Helical" evidence="1">
    <location>
        <begin position="83"/>
        <end position="103"/>
    </location>
</feature>
<comment type="caution">
    <text evidence="2">The sequence shown here is derived from an EMBL/GenBank/DDBJ whole genome shotgun (WGS) entry which is preliminary data.</text>
</comment>
<sequence length="113" mass="12378">MTTYEAGAAAVDILLASASVVLIGCAAWVAIHSRRVTTVRLLGWTLHHPRLWAAGAVFMGFSALLRLGNLTEVTPSAWRTPSRWTGTVLFLAAFALMVTHWVLEHRVRRQPGS</sequence>
<organism evidence="2 3">
    <name type="scientific">Micromonospora echinofusca</name>
    <dbReference type="NCBI Taxonomy" id="47858"/>
    <lineage>
        <taxon>Bacteria</taxon>
        <taxon>Bacillati</taxon>
        <taxon>Actinomycetota</taxon>
        <taxon>Actinomycetes</taxon>
        <taxon>Micromonosporales</taxon>
        <taxon>Micromonosporaceae</taxon>
        <taxon>Micromonospora</taxon>
    </lineage>
</organism>
<dbReference type="EMBL" id="WVUH01000706">
    <property type="protein sequence ID" value="MBO4210954.1"/>
    <property type="molecule type" value="Genomic_DNA"/>
</dbReference>
<evidence type="ECO:0000313" key="3">
    <source>
        <dbReference type="Proteomes" id="UP000823521"/>
    </source>
</evidence>
<feature type="transmembrane region" description="Helical" evidence="1">
    <location>
        <begin position="51"/>
        <end position="71"/>
    </location>
</feature>
<dbReference type="Proteomes" id="UP000823521">
    <property type="component" value="Unassembled WGS sequence"/>
</dbReference>
<keyword evidence="3" id="KW-1185">Reference proteome</keyword>
<protein>
    <recommendedName>
        <fullName evidence="4">DUF2214 domain-containing protein</fullName>
    </recommendedName>
</protein>
<evidence type="ECO:0000313" key="2">
    <source>
        <dbReference type="EMBL" id="MBO4210954.1"/>
    </source>
</evidence>
<keyword evidence="1" id="KW-1133">Transmembrane helix</keyword>
<gene>
    <name evidence="2" type="ORF">GSF22_33930</name>
</gene>
<feature type="transmembrane region" description="Helical" evidence="1">
    <location>
        <begin position="6"/>
        <end position="31"/>
    </location>
</feature>
<name>A0ABS3W2D4_MICEH</name>
<proteinExistence type="predicted"/>
<evidence type="ECO:0000256" key="1">
    <source>
        <dbReference type="SAM" id="Phobius"/>
    </source>
</evidence>